<evidence type="ECO:0000313" key="2">
    <source>
        <dbReference type="Proteomes" id="UP000008320"/>
    </source>
</evidence>
<dbReference type="AlphaFoldDB" id="Q2GHN4"/>
<dbReference type="Proteomes" id="UP000008320">
    <property type="component" value="Chromosome"/>
</dbReference>
<evidence type="ECO:0000313" key="1">
    <source>
        <dbReference type="EMBL" id="ABD45100.1"/>
    </source>
</evidence>
<gene>
    <name evidence="1" type="ordered locus">ECH_0228</name>
</gene>
<sequence>MQVKIPKSLIPYKVSNNKLTFYKTYADHYLK</sequence>
<keyword evidence="2" id="KW-1185">Reference proteome</keyword>
<dbReference type="KEGG" id="ech:ECH_0228"/>
<proteinExistence type="predicted"/>
<organism evidence="1 2">
    <name type="scientific">Ehrlichia chaffeensis (strain ATCC CRL-10679 / Arkansas)</name>
    <dbReference type="NCBI Taxonomy" id="205920"/>
    <lineage>
        <taxon>Bacteria</taxon>
        <taxon>Pseudomonadati</taxon>
        <taxon>Pseudomonadota</taxon>
        <taxon>Alphaproteobacteria</taxon>
        <taxon>Rickettsiales</taxon>
        <taxon>Anaplasmataceae</taxon>
        <taxon>Ehrlichia</taxon>
    </lineage>
</organism>
<reference evidence="1 2" key="1">
    <citation type="journal article" date="2006" name="PLoS Genet.">
        <title>Comparative genomics of emerging human ehrlichiosis agents.</title>
        <authorList>
            <person name="Dunning Hotopp J.C."/>
            <person name="Lin M."/>
            <person name="Madupu R."/>
            <person name="Crabtree J."/>
            <person name="Angiuoli S.V."/>
            <person name="Eisen J.A."/>
            <person name="Seshadri R."/>
            <person name="Ren Q."/>
            <person name="Wu M."/>
            <person name="Utterback T.R."/>
            <person name="Smith S."/>
            <person name="Lewis M."/>
            <person name="Khouri H."/>
            <person name="Zhang C."/>
            <person name="Niu H."/>
            <person name="Lin Q."/>
            <person name="Ohashi N."/>
            <person name="Zhi N."/>
            <person name="Nelson W."/>
            <person name="Brinkac L.M."/>
            <person name="Dodson R.J."/>
            <person name="Rosovitz M.J."/>
            <person name="Sundaram J."/>
            <person name="Daugherty S.C."/>
            <person name="Davidsen T."/>
            <person name="Durkin A.S."/>
            <person name="Gwinn M."/>
            <person name="Haft D.H."/>
            <person name="Selengut J.D."/>
            <person name="Sullivan S.A."/>
            <person name="Zafar N."/>
            <person name="Zhou L."/>
            <person name="Benahmed F."/>
            <person name="Forberger H."/>
            <person name="Halpin R."/>
            <person name="Mulligan S."/>
            <person name="Robinson J."/>
            <person name="White O."/>
            <person name="Rikihisa Y."/>
            <person name="Tettelin H."/>
        </authorList>
    </citation>
    <scope>NUCLEOTIDE SEQUENCE [LARGE SCALE GENOMIC DNA]</scope>
    <source>
        <strain evidence="2">ATCC CRL-10679 / Arkansas</strain>
    </source>
</reference>
<dbReference type="STRING" id="205920.ECH_0228"/>
<dbReference type="EMBL" id="CP000236">
    <property type="protein sequence ID" value="ABD45100.1"/>
    <property type="molecule type" value="Genomic_DNA"/>
</dbReference>
<protein>
    <submittedName>
        <fullName evidence="1">Uncharacterized protein</fullName>
    </submittedName>
</protein>
<dbReference type="HOGENOM" id="CLU_3396284_0_0_5"/>
<accession>Q2GHN4</accession>
<name>Q2GHN4_EHRCR</name>